<dbReference type="GeneID" id="20531052"/>
<dbReference type="EMBL" id="KB932274">
    <property type="protein sequence ID" value="KCV67251.1"/>
    <property type="molecule type" value="Genomic_DNA"/>
</dbReference>
<evidence type="ECO:0000313" key="3">
    <source>
        <dbReference type="Proteomes" id="UP000030693"/>
    </source>
</evidence>
<feature type="compositionally biased region" description="Low complexity" evidence="1">
    <location>
        <begin position="1"/>
        <end position="15"/>
    </location>
</feature>
<evidence type="ECO:0000313" key="2">
    <source>
        <dbReference type="EMBL" id="KCV67251.1"/>
    </source>
</evidence>
<name>A0A058YZE7_FONAL</name>
<protein>
    <submittedName>
        <fullName evidence="2">Uncharacterized protein</fullName>
    </submittedName>
</protein>
<gene>
    <name evidence="2" type="ORF">H696_06327</name>
</gene>
<dbReference type="Proteomes" id="UP000030693">
    <property type="component" value="Unassembled WGS sequence"/>
</dbReference>
<feature type="non-terminal residue" evidence="2">
    <location>
        <position position="88"/>
    </location>
</feature>
<feature type="compositionally biased region" description="Low complexity" evidence="1">
    <location>
        <begin position="31"/>
        <end position="61"/>
    </location>
</feature>
<sequence>MAAMQAQKMNAQAPATRTSGGSIFDSVAHNPGSPAMAAAPASRPAVTAAAAPAPRPATTGGPRKDAFDDVFAQFSPRPSSTNTASTPL</sequence>
<organism evidence="2">
    <name type="scientific">Fonticula alba</name>
    <name type="common">Slime mold</name>
    <dbReference type="NCBI Taxonomy" id="691883"/>
    <lineage>
        <taxon>Eukaryota</taxon>
        <taxon>Rotosphaerida</taxon>
        <taxon>Fonticulaceae</taxon>
        <taxon>Fonticula</taxon>
    </lineage>
</organism>
<evidence type="ECO:0000256" key="1">
    <source>
        <dbReference type="SAM" id="MobiDB-lite"/>
    </source>
</evidence>
<proteinExistence type="predicted"/>
<accession>A0A058YZE7</accession>
<reference evidence="2" key="1">
    <citation type="submission" date="2013-04" db="EMBL/GenBank/DDBJ databases">
        <title>The Genome Sequence of Fonticula alba ATCC 38817.</title>
        <authorList>
            <consortium name="The Broad Institute Genomics Platform"/>
            <person name="Russ C."/>
            <person name="Cuomo C."/>
            <person name="Burger G."/>
            <person name="Gray M.W."/>
            <person name="Holland P.W.H."/>
            <person name="King N."/>
            <person name="Lang F.B.F."/>
            <person name="Roger A.J."/>
            <person name="Ruiz-Trillo I."/>
            <person name="Brown M."/>
            <person name="Walker B."/>
            <person name="Young S."/>
            <person name="Zeng Q."/>
            <person name="Gargeya S."/>
            <person name="Fitzgerald M."/>
            <person name="Haas B."/>
            <person name="Abouelleil A."/>
            <person name="Allen A.W."/>
            <person name="Alvarado L."/>
            <person name="Arachchi H.M."/>
            <person name="Berlin A.M."/>
            <person name="Chapman S.B."/>
            <person name="Gainer-Dewar J."/>
            <person name="Goldberg J."/>
            <person name="Griggs A."/>
            <person name="Gujja S."/>
            <person name="Hansen M."/>
            <person name="Howarth C."/>
            <person name="Imamovic A."/>
            <person name="Ireland A."/>
            <person name="Larimer J."/>
            <person name="McCowan C."/>
            <person name="Murphy C."/>
            <person name="Pearson M."/>
            <person name="Poon T.W."/>
            <person name="Priest M."/>
            <person name="Roberts A."/>
            <person name="Saif S."/>
            <person name="Shea T."/>
            <person name="Sisk P."/>
            <person name="Sykes S."/>
            <person name="Wortman J."/>
            <person name="Nusbaum C."/>
            <person name="Birren B."/>
        </authorList>
    </citation>
    <scope>NUCLEOTIDE SEQUENCE [LARGE SCALE GENOMIC DNA]</scope>
    <source>
        <strain evidence="2">ATCC 38817</strain>
    </source>
</reference>
<feature type="region of interest" description="Disordered" evidence="1">
    <location>
        <begin position="1"/>
        <end position="88"/>
    </location>
</feature>
<dbReference type="RefSeq" id="XP_009498344.1">
    <property type="nucleotide sequence ID" value="XM_009500069.1"/>
</dbReference>
<dbReference type="AlphaFoldDB" id="A0A058YZE7"/>
<keyword evidence="3" id="KW-1185">Reference proteome</keyword>
<feature type="compositionally biased region" description="Polar residues" evidence="1">
    <location>
        <begin position="76"/>
        <end position="88"/>
    </location>
</feature>